<keyword evidence="1" id="KW-1133">Transmembrane helix</keyword>
<dbReference type="PANTHER" id="PTHR30273">
    <property type="entry name" value="PERIPLASMIC SIGNAL SENSOR AND SIGMA FACTOR ACTIVATOR FECR-RELATED"/>
    <property type="match status" value="1"/>
</dbReference>
<dbReference type="Pfam" id="PF04773">
    <property type="entry name" value="FecR"/>
    <property type="match status" value="1"/>
</dbReference>
<dbReference type="Gene3D" id="2.60.120.1440">
    <property type="match status" value="1"/>
</dbReference>
<feature type="transmembrane region" description="Helical" evidence="1">
    <location>
        <begin position="86"/>
        <end position="107"/>
    </location>
</feature>
<organism evidence="3 4">
    <name type="scientific">Pseudopedobacter beijingensis</name>
    <dbReference type="NCBI Taxonomy" id="1207056"/>
    <lineage>
        <taxon>Bacteria</taxon>
        <taxon>Pseudomonadati</taxon>
        <taxon>Bacteroidota</taxon>
        <taxon>Sphingobacteriia</taxon>
        <taxon>Sphingobacteriales</taxon>
        <taxon>Sphingobacteriaceae</taxon>
        <taxon>Pseudopedobacter</taxon>
    </lineage>
</organism>
<dbReference type="RefSeq" id="WP_379660630.1">
    <property type="nucleotide sequence ID" value="NZ_JBHUDG010000001.1"/>
</dbReference>
<evidence type="ECO:0000259" key="2">
    <source>
        <dbReference type="Pfam" id="PF04773"/>
    </source>
</evidence>
<keyword evidence="1" id="KW-0812">Transmembrane</keyword>
<keyword evidence="4" id="KW-1185">Reference proteome</keyword>
<dbReference type="EMBL" id="JBHUDG010000001">
    <property type="protein sequence ID" value="MFD1628241.1"/>
    <property type="molecule type" value="Genomic_DNA"/>
</dbReference>
<sequence length="329" mass="36971">MKKTNYLVSLLRKYIYKQLSDSESKELTDWANTNTEYKEYLNNLNQNIKTDYEDYERFYNEDKTISKRMLTSIKYKTGIKSGYFRLRYFLAAASAIIILSLGIYLGLNFKNHNNHTNNEKVAVSGGDNVILRLSDGSLINLGESSSGITTKDGEVSYIGSKQSLLQLDKAQSLEIIVPARSQYQVVLSDGTKVWLNAGSSFKYPGLFNGDIRKVELLGEAYFEVAKDRNKPFIVVSDGQEVKVTGTSFNVLAYPGENETKTTLVEGEVYVYTSANSKGKNNNQQQIRLSPGEEAVYSQGGFKKHVADIVLWQPPGKREISILKTPLLMI</sequence>
<dbReference type="PANTHER" id="PTHR30273:SF2">
    <property type="entry name" value="PROTEIN FECR"/>
    <property type="match status" value="1"/>
</dbReference>
<evidence type="ECO:0000313" key="3">
    <source>
        <dbReference type="EMBL" id="MFD1628241.1"/>
    </source>
</evidence>
<proteinExistence type="predicted"/>
<protein>
    <submittedName>
        <fullName evidence="3">FecR family protein</fullName>
    </submittedName>
</protein>
<evidence type="ECO:0000256" key="1">
    <source>
        <dbReference type="SAM" id="Phobius"/>
    </source>
</evidence>
<evidence type="ECO:0000313" key="4">
    <source>
        <dbReference type="Proteomes" id="UP001597118"/>
    </source>
</evidence>
<name>A0ABW4I667_9SPHI</name>
<feature type="domain" description="FecR protein" evidence="2">
    <location>
        <begin position="177"/>
        <end position="268"/>
    </location>
</feature>
<dbReference type="InterPro" id="IPR006860">
    <property type="entry name" value="FecR"/>
</dbReference>
<dbReference type="Proteomes" id="UP001597118">
    <property type="component" value="Unassembled WGS sequence"/>
</dbReference>
<dbReference type="InterPro" id="IPR012373">
    <property type="entry name" value="Ferrdict_sens_TM"/>
</dbReference>
<reference evidence="4" key="1">
    <citation type="journal article" date="2019" name="Int. J. Syst. Evol. Microbiol.">
        <title>The Global Catalogue of Microorganisms (GCM) 10K type strain sequencing project: providing services to taxonomists for standard genome sequencing and annotation.</title>
        <authorList>
            <consortium name="The Broad Institute Genomics Platform"/>
            <consortium name="The Broad Institute Genome Sequencing Center for Infectious Disease"/>
            <person name="Wu L."/>
            <person name="Ma J."/>
        </authorList>
    </citation>
    <scope>NUCLEOTIDE SEQUENCE [LARGE SCALE GENOMIC DNA]</scope>
    <source>
        <strain evidence="4">CCUG 53762</strain>
    </source>
</reference>
<gene>
    <name evidence="3" type="ORF">ACFSAH_00050</name>
</gene>
<comment type="caution">
    <text evidence="3">The sequence shown here is derived from an EMBL/GenBank/DDBJ whole genome shotgun (WGS) entry which is preliminary data.</text>
</comment>
<keyword evidence="1" id="KW-0472">Membrane</keyword>
<dbReference type="PIRSF" id="PIRSF018266">
    <property type="entry name" value="FecR"/>
    <property type="match status" value="1"/>
</dbReference>
<accession>A0ABW4I667</accession>